<dbReference type="Proteomes" id="UP000886893">
    <property type="component" value="Unassembled WGS sequence"/>
</dbReference>
<name>A0A9D1G8Q2_9FIRM</name>
<keyword evidence="5" id="KW-0663">Pyridoxal phosphate</keyword>
<sequence length="295" mass="32613">MDILKIRKDFKMLDHHMMQGHPLIYFDNAATSLKPQCVLEAIQAYYQNYTSNVHRGDYDLSVQADRAYESARETVAAFIHATPKEIVFTSGTTASLNLVAFGYGLTHLNENDEILLNEAEHASNILPWYEVAKKTKAVIKYIPLDQDGKVTKEAFLKTLTEHTKIVALAHVSNVLGCQNEVKEIIQEAHQRNIIVVVDGAQSAPHIPIDVKDLDCDFFAFSGHKMCGPTGIGVLYGKYALLEETSSTLLGGGMNAKFDECGNILFKKPPFKFEGGTPPIEGAIGLKAAILYLQKI</sequence>
<keyword evidence="9" id="KW-0032">Aminotransferase</keyword>
<dbReference type="GO" id="GO:0030170">
    <property type="term" value="F:pyridoxal phosphate binding"/>
    <property type="evidence" value="ECO:0007669"/>
    <property type="project" value="InterPro"/>
</dbReference>
<dbReference type="PROSITE" id="PS00595">
    <property type="entry name" value="AA_TRANSFER_CLASS_5"/>
    <property type="match status" value="1"/>
</dbReference>
<accession>A0A9D1G8Q2</accession>
<keyword evidence="4" id="KW-0808">Transferase</keyword>
<evidence type="ECO:0000256" key="5">
    <source>
        <dbReference type="ARBA" id="ARBA00022898"/>
    </source>
</evidence>
<proteinExistence type="inferred from homology"/>
<evidence type="ECO:0000256" key="1">
    <source>
        <dbReference type="ARBA" id="ARBA00001933"/>
    </source>
</evidence>
<dbReference type="InterPro" id="IPR010970">
    <property type="entry name" value="Cys_dSase_SufS"/>
</dbReference>
<dbReference type="InterPro" id="IPR020578">
    <property type="entry name" value="Aminotrans_V_PyrdxlP_BS"/>
</dbReference>
<dbReference type="InterPro" id="IPR015421">
    <property type="entry name" value="PyrdxlP-dep_Trfase_major"/>
</dbReference>
<dbReference type="InterPro" id="IPR015424">
    <property type="entry name" value="PyrdxlP-dep_Trfase"/>
</dbReference>
<gene>
    <name evidence="9" type="ORF">IAD04_04470</name>
</gene>
<organism evidence="9 10">
    <name type="scientific">Candidatus Caccosoma faecigallinarum</name>
    <dbReference type="NCBI Taxonomy" id="2840720"/>
    <lineage>
        <taxon>Bacteria</taxon>
        <taxon>Bacillati</taxon>
        <taxon>Bacillota</taxon>
        <taxon>Bacillota incertae sedis</taxon>
        <taxon>Candidatus Caccosoma</taxon>
    </lineage>
</organism>
<dbReference type="AlphaFoldDB" id="A0A9D1G8Q2"/>
<evidence type="ECO:0000259" key="8">
    <source>
        <dbReference type="Pfam" id="PF00266"/>
    </source>
</evidence>
<comment type="similarity">
    <text evidence="2">Belongs to the class-V pyridoxal-phosphate-dependent aminotransferase family. Csd subfamily.</text>
</comment>
<reference evidence="9" key="1">
    <citation type="submission" date="2020-10" db="EMBL/GenBank/DDBJ databases">
        <authorList>
            <person name="Gilroy R."/>
        </authorList>
    </citation>
    <scope>NUCLEOTIDE SEQUENCE</scope>
    <source>
        <strain evidence="9">14508</strain>
    </source>
</reference>
<dbReference type="CDD" id="cd06453">
    <property type="entry name" value="SufS_like"/>
    <property type="match status" value="1"/>
</dbReference>
<dbReference type="EMBL" id="DVKI01000138">
    <property type="protein sequence ID" value="HIT17609.1"/>
    <property type="molecule type" value="Genomic_DNA"/>
</dbReference>
<evidence type="ECO:0000313" key="9">
    <source>
        <dbReference type="EMBL" id="HIT17609.1"/>
    </source>
</evidence>
<feature type="non-terminal residue" evidence="9">
    <location>
        <position position="295"/>
    </location>
</feature>
<dbReference type="Gene3D" id="3.40.640.10">
    <property type="entry name" value="Type I PLP-dependent aspartate aminotransferase-like (Major domain)"/>
    <property type="match status" value="1"/>
</dbReference>
<reference evidence="9" key="2">
    <citation type="journal article" date="2021" name="PeerJ">
        <title>Extensive microbial diversity within the chicken gut microbiome revealed by metagenomics and culture.</title>
        <authorList>
            <person name="Gilroy R."/>
            <person name="Ravi A."/>
            <person name="Getino M."/>
            <person name="Pursley I."/>
            <person name="Horton D.L."/>
            <person name="Alikhan N.F."/>
            <person name="Baker D."/>
            <person name="Gharbi K."/>
            <person name="Hall N."/>
            <person name="Watson M."/>
            <person name="Adriaenssens E.M."/>
            <person name="Foster-Nyarko E."/>
            <person name="Jarju S."/>
            <person name="Secka A."/>
            <person name="Antonio M."/>
            <person name="Oren A."/>
            <person name="Chaudhuri R.R."/>
            <person name="La Ragione R."/>
            <person name="Hildebrand F."/>
            <person name="Pallen M.J."/>
        </authorList>
    </citation>
    <scope>NUCLEOTIDE SEQUENCE</scope>
    <source>
        <strain evidence="9">14508</strain>
    </source>
</reference>
<dbReference type="GO" id="GO:0031071">
    <property type="term" value="F:cysteine desulfurase activity"/>
    <property type="evidence" value="ECO:0007669"/>
    <property type="project" value="UniProtKB-EC"/>
</dbReference>
<evidence type="ECO:0000256" key="6">
    <source>
        <dbReference type="ARBA" id="ARBA00050776"/>
    </source>
</evidence>
<dbReference type="EC" id="2.8.1.7" evidence="3"/>
<dbReference type="GO" id="GO:0006534">
    <property type="term" value="P:cysteine metabolic process"/>
    <property type="evidence" value="ECO:0007669"/>
    <property type="project" value="InterPro"/>
</dbReference>
<evidence type="ECO:0000256" key="3">
    <source>
        <dbReference type="ARBA" id="ARBA00012239"/>
    </source>
</evidence>
<dbReference type="Gene3D" id="3.90.1150.10">
    <property type="entry name" value="Aspartate Aminotransferase, domain 1"/>
    <property type="match status" value="1"/>
</dbReference>
<dbReference type="InterPro" id="IPR000192">
    <property type="entry name" value="Aminotrans_V_dom"/>
</dbReference>
<dbReference type="GO" id="GO:0008483">
    <property type="term" value="F:transaminase activity"/>
    <property type="evidence" value="ECO:0007669"/>
    <property type="project" value="UniProtKB-KW"/>
</dbReference>
<evidence type="ECO:0000256" key="4">
    <source>
        <dbReference type="ARBA" id="ARBA00022679"/>
    </source>
</evidence>
<comment type="caution">
    <text evidence="9">The sequence shown here is derived from an EMBL/GenBank/DDBJ whole genome shotgun (WGS) entry which is preliminary data.</text>
</comment>
<comment type="catalytic activity">
    <reaction evidence="6">
        <text>(sulfur carrier)-H + L-cysteine = (sulfur carrier)-SH + L-alanine</text>
        <dbReference type="Rhea" id="RHEA:43892"/>
        <dbReference type="Rhea" id="RHEA-COMP:14737"/>
        <dbReference type="Rhea" id="RHEA-COMP:14739"/>
        <dbReference type="ChEBI" id="CHEBI:29917"/>
        <dbReference type="ChEBI" id="CHEBI:35235"/>
        <dbReference type="ChEBI" id="CHEBI:57972"/>
        <dbReference type="ChEBI" id="CHEBI:64428"/>
        <dbReference type="EC" id="2.8.1.7"/>
    </reaction>
</comment>
<dbReference type="InterPro" id="IPR015422">
    <property type="entry name" value="PyrdxlP-dep_Trfase_small"/>
</dbReference>
<evidence type="ECO:0000256" key="2">
    <source>
        <dbReference type="ARBA" id="ARBA00010447"/>
    </source>
</evidence>
<evidence type="ECO:0000256" key="7">
    <source>
        <dbReference type="RuleBase" id="RU004504"/>
    </source>
</evidence>
<dbReference type="PANTHER" id="PTHR43586:SF8">
    <property type="entry name" value="CYSTEINE DESULFURASE 1, CHLOROPLASTIC"/>
    <property type="match status" value="1"/>
</dbReference>
<comment type="cofactor">
    <cofactor evidence="1 7">
        <name>pyridoxal 5'-phosphate</name>
        <dbReference type="ChEBI" id="CHEBI:597326"/>
    </cofactor>
</comment>
<dbReference type="SUPFAM" id="SSF53383">
    <property type="entry name" value="PLP-dependent transferases"/>
    <property type="match status" value="1"/>
</dbReference>
<dbReference type="Pfam" id="PF00266">
    <property type="entry name" value="Aminotran_5"/>
    <property type="match status" value="1"/>
</dbReference>
<protein>
    <recommendedName>
        <fullName evidence="3">cysteine desulfurase</fullName>
        <ecNumber evidence="3">2.8.1.7</ecNumber>
    </recommendedName>
</protein>
<feature type="domain" description="Aminotransferase class V" evidence="8">
    <location>
        <begin position="24"/>
        <end position="295"/>
    </location>
</feature>
<evidence type="ECO:0000313" key="10">
    <source>
        <dbReference type="Proteomes" id="UP000886893"/>
    </source>
</evidence>
<dbReference type="PANTHER" id="PTHR43586">
    <property type="entry name" value="CYSTEINE DESULFURASE"/>
    <property type="match status" value="1"/>
</dbReference>